<dbReference type="Pfam" id="PF00990">
    <property type="entry name" value="GGDEF"/>
    <property type="match status" value="1"/>
</dbReference>
<dbReference type="Proteomes" id="UP000003704">
    <property type="component" value="Unassembled WGS sequence"/>
</dbReference>
<keyword evidence="7" id="KW-1185">Reference proteome</keyword>
<accession>I8T5A9</accession>
<evidence type="ECO:0000256" key="1">
    <source>
        <dbReference type="ARBA" id="ARBA00001946"/>
    </source>
</evidence>
<dbReference type="NCBIfam" id="TIGR00254">
    <property type="entry name" value="GGDEF"/>
    <property type="match status" value="1"/>
</dbReference>
<evidence type="ECO:0000313" key="7">
    <source>
        <dbReference type="Proteomes" id="UP000003704"/>
    </source>
</evidence>
<dbReference type="SMART" id="SM00267">
    <property type="entry name" value="GGDEF"/>
    <property type="match status" value="1"/>
</dbReference>
<dbReference type="CDD" id="cd01949">
    <property type="entry name" value="GGDEF"/>
    <property type="match status" value="1"/>
</dbReference>
<dbReference type="GO" id="GO:0052621">
    <property type="term" value="F:diguanylate cyclase activity"/>
    <property type="evidence" value="ECO:0007669"/>
    <property type="project" value="UniProtKB-EC"/>
</dbReference>
<dbReference type="FunFam" id="3.30.70.270:FF:000001">
    <property type="entry name" value="Diguanylate cyclase domain protein"/>
    <property type="match status" value="1"/>
</dbReference>
<evidence type="ECO:0000313" key="6">
    <source>
        <dbReference type="EMBL" id="EIT68913.1"/>
    </source>
</evidence>
<protein>
    <recommendedName>
        <fullName evidence="2">diguanylate cyclase</fullName>
        <ecNumber evidence="2">2.7.7.65</ecNumber>
    </recommendedName>
</protein>
<gene>
    <name evidence="6" type="ORF">WQQ_24950</name>
</gene>
<proteinExistence type="predicted"/>
<evidence type="ECO:0000256" key="3">
    <source>
        <dbReference type="ARBA" id="ARBA00034247"/>
    </source>
</evidence>
<dbReference type="PANTHER" id="PTHR45138">
    <property type="entry name" value="REGULATORY COMPONENTS OF SENSORY TRANSDUCTION SYSTEM"/>
    <property type="match status" value="1"/>
</dbReference>
<dbReference type="AlphaFoldDB" id="I8T5A9"/>
<sequence length="443" mass="50213">MGQLIEPPDRWQQPYREAVEELDRRERQWRQTDELLRRIAGRLCIAARGLDDALDDSLNAVISTLRKPAEPAPLESLLDALTRSVAALDHASTTAVAKVIDGDRLRKTLHRLLDQLPALPRAEALRAQLEAAGRDEALAEVAVGIADLSQAQASAVQRAKLESDRLLMQFSERLEEIARHLKCENEEQRGAQHEQRTFGQQLLDETQALISQTREATDLGSLQDQVYRRLTTIDQRVRDHRSREETRALAYKERTEALYERIETLENQTRVLTRSVSKLERQVGTDTLTRVPNRAAYDKRIAADLQLFGRDRRPRCLAAIDVDHFKRINDQYGHQAGDKVLQVLAQHWSRRLRDADFFGRYGGEEFVMLIEAVPAQALAVANALRLSVEQLGFHFRKQPVKVTVSCGIAGFRDGDTALSLFDRADAALYEAKRNGRNRCCLEG</sequence>
<dbReference type="EC" id="2.7.7.65" evidence="2"/>
<dbReference type="OrthoDB" id="9812260at2"/>
<dbReference type="Gene3D" id="3.30.70.270">
    <property type="match status" value="1"/>
</dbReference>
<comment type="catalytic activity">
    <reaction evidence="3">
        <text>2 GTP = 3',3'-c-di-GMP + 2 diphosphate</text>
        <dbReference type="Rhea" id="RHEA:24898"/>
        <dbReference type="ChEBI" id="CHEBI:33019"/>
        <dbReference type="ChEBI" id="CHEBI:37565"/>
        <dbReference type="ChEBI" id="CHEBI:58805"/>
        <dbReference type="EC" id="2.7.7.65"/>
    </reaction>
</comment>
<evidence type="ECO:0000256" key="2">
    <source>
        <dbReference type="ARBA" id="ARBA00012528"/>
    </source>
</evidence>
<keyword evidence="4" id="KW-0175">Coiled coil</keyword>
<dbReference type="InterPro" id="IPR029787">
    <property type="entry name" value="Nucleotide_cyclase"/>
</dbReference>
<comment type="caution">
    <text evidence="6">The sequence shown here is derived from an EMBL/GenBank/DDBJ whole genome shotgun (WGS) entry which is preliminary data.</text>
</comment>
<dbReference type="InterPro" id="IPR000160">
    <property type="entry name" value="GGDEF_dom"/>
</dbReference>
<dbReference type="RefSeq" id="WP_007185438.1">
    <property type="nucleotide sequence ID" value="NZ_AKGD01000002.1"/>
</dbReference>
<dbReference type="STRING" id="1172194.WQQ_24950"/>
<reference evidence="6 7" key="1">
    <citation type="journal article" date="2012" name="J. Bacteriol.">
        <title>Genome Sequence of n-Alkane-Degrading Hydrocarboniphaga effusa Strain AP103T (ATCC BAA-332T).</title>
        <authorList>
            <person name="Chang H.K."/>
            <person name="Zylstra G.J."/>
            <person name="Chae J.C."/>
        </authorList>
    </citation>
    <scope>NUCLEOTIDE SEQUENCE [LARGE SCALE GENOMIC DNA]</scope>
    <source>
        <strain evidence="6 7">AP103</strain>
    </source>
</reference>
<dbReference type="SUPFAM" id="SSF55073">
    <property type="entry name" value="Nucleotide cyclase"/>
    <property type="match status" value="1"/>
</dbReference>
<organism evidence="6 7">
    <name type="scientific">Hydrocarboniphaga effusa AP103</name>
    <dbReference type="NCBI Taxonomy" id="1172194"/>
    <lineage>
        <taxon>Bacteria</taxon>
        <taxon>Pseudomonadati</taxon>
        <taxon>Pseudomonadota</taxon>
        <taxon>Gammaproteobacteria</taxon>
        <taxon>Nevskiales</taxon>
        <taxon>Nevskiaceae</taxon>
        <taxon>Hydrocarboniphaga</taxon>
    </lineage>
</organism>
<evidence type="ECO:0000256" key="4">
    <source>
        <dbReference type="SAM" id="Coils"/>
    </source>
</evidence>
<dbReference type="PANTHER" id="PTHR45138:SF9">
    <property type="entry name" value="DIGUANYLATE CYCLASE DGCM-RELATED"/>
    <property type="match status" value="1"/>
</dbReference>
<dbReference type="InterPro" id="IPR050469">
    <property type="entry name" value="Diguanylate_Cyclase"/>
</dbReference>
<feature type="domain" description="GGDEF" evidence="5">
    <location>
        <begin position="313"/>
        <end position="443"/>
    </location>
</feature>
<dbReference type="InterPro" id="IPR043128">
    <property type="entry name" value="Rev_trsase/Diguanyl_cyclase"/>
</dbReference>
<comment type="cofactor">
    <cofactor evidence="1">
        <name>Mg(2+)</name>
        <dbReference type="ChEBI" id="CHEBI:18420"/>
    </cofactor>
</comment>
<evidence type="ECO:0000259" key="5">
    <source>
        <dbReference type="PROSITE" id="PS50887"/>
    </source>
</evidence>
<feature type="coiled-coil region" evidence="4">
    <location>
        <begin position="248"/>
        <end position="282"/>
    </location>
</feature>
<dbReference type="PROSITE" id="PS50887">
    <property type="entry name" value="GGDEF"/>
    <property type="match status" value="1"/>
</dbReference>
<dbReference type="EMBL" id="AKGD01000002">
    <property type="protein sequence ID" value="EIT68913.1"/>
    <property type="molecule type" value="Genomic_DNA"/>
</dbReference>
<name>I8T5A9_9GAMM</name>